<dbReference type="RefSeq" id="WP_380084017.1">
    <property type="nucleotide sequence ID" value="NZ_JBHSWD010000002.1"/>
</dbReference>
<organism evidence="1 2">
    <name type="scientific">Deinococcus lacus</name>
    <dbReference type="NCBI Taxonomy" id="392561"/>
    <lineage>
        <taxon>Bacteria</taxon>
        <taxon>Thermotogati</taxon>
        <taxon>Deinococcota</taxon>
        <taxon>Deinococci</taxon>
        <taxon>Deinococcales</taxon>
        <taxon>Deinococcaceae</taxon>
        <taxon>Deinococcus</taxon>
    </lineage>
</organism>
<name>A0ABW1YEJ8_9DEIO</name>
<dbReference type="EMBL" id="JBHSWD010000002">
    <property type="protein sequence ID" value="MFC6592734.1"/>
    <property type="molecule type" value="Genomic_DNA"/>
</dbReference>
<accession>A0ABW1YEJ8</accession>
<sequence length="47" mass="5239">MPDGLLSVRRSFTRGELRRCVPPGWQVSAPYPFRLLLRWEAGAGPAA</sequence>
<keyword evidence="2" id="KW-1185">Reference proteome</keyword>
<proteinExistence type="predicted"/>
<protein>
    <submittedName>
        <fullName evidence="1">Uncharacterized protein</fullName>
    </submittedName>
</protein>
<evidence type="ECO:0000313" key="2">
    <source>
        <dbReference type="Proteomes" id="UP001596297"/>
    </source>
</evidence>
<gene>
    <name evidence="1" type="ORF">ACFP81_12500</name>
</gene>
<comment type="caution">
    <text evidence="1">The sequence shown here is derived from an EMBL/GenBank/DDBJ whole genome shotgun (WGS) entry which is preliminary data.</text>
</comment>
<evidence type="ECO:0000313" key="1">
    <source>
        <dbReference type="EMBL" id="MFC6592734.1"/>
    </source>
</evidence>
<dbReference type="Proteomes" id="UP001596297">
    <property type="component" value="Unassembled WGS sequence"/>
</dbReference>
<reference evidence="2" key="1">
    <citation type="journal article" date="2019" name="Int. J. Syst. Evol. Microbiol.">
        <title>The Global Catalogue of Microorganisms (GCM) 10K type strain sequencing project: providing services to taxonomists for standard genome sequencing and annotation.</title>
        <authorList>
            <consortium name="The Broad Institute Genomics Platform"/>
            <consortium name="The Broad Institute Genome Sequencing Center for Infectious Disease"/>
            <person name="Wu L."/>
            <person name="Ma J."/>
        </authorList>
    </citation>
    <scope>NUCLEOTIDE SEQUENCE [LARGE SCALE GENOMIC DNA]</scope>
    <source>
        <strain evidence="2">CGMCC 1.15772</strain>
    </source>
</reference>